<dbReference type="RefSeq" id="WP_173086493.1">
    <property type="nucleotide sequence ID" value="NZ_BLTE01000017.1"/>
</dbReference>
<reference evidence="2 3" key="1">
    <citation type="submission" date="2020-04" db="EMBL/GenBank/DDBJ databases">
        <authorList>
            <consortium name="Desulfovibrio sp. FSS-1 genome sequencing consortium"/>
            <person name="Shimoshige H."/>
            <person name="Kobayashi H."/>
            <person name="Maekawa T."/>
        </authorList>
    </citation>
    <scope>NUCLEOTIDE SEQUENCE [LARGE SCALE GENOMIC DNA]</scope>
    <source>
        <strain evidence="2 3">SIID29052-01</strain>
    </source>
</reference>
<proteinExistence type="predicted"/>
<evidence type="ECO:0000313" key="2">
    <source>
        <dbReference type="EMBL" id="GFK95466.1"/>
    </source>
</evidence>
<keyword evidence="1" id="KW-0175">Coiled coil</keyword>
<dbReference type="Proteomes" id="UP000494245">
    <property type="component" value="Unassembled WGS sequence"/>
</dbReference>
<comment type="caution">
    <text evidence="2">The sequence shown here is derived from an EMBL/GenBank/DDBJ whole genome shotgun (WGS) entry which is preliminary data.</text>
</comment>
<keyword evidence="3" id="KW-1185">Reference proteome</keyword>
<dbReference type="EMBL" id="BLTE01000017">
    <property type="protein sequence ID" value="GFK95466.1"/>
    <property type="molecule type" value="Genomic_DNA"/>
</dbReference>
<sequence length="262" mass="28725">MDEQLLALAEQSAKNDLAFLIKAKEEAKKRMKDDPSPENIKAFERAKSAVESEAARLQAAPVSARVYKTQLDAVAFLKGSGFKVAKSKFNADVKRGKVPRNSEGHFEEGALLGYAAANLTPLSSVEDRAASEAMVNRMSADAELKQFQAQRQKLKLEREQGLLMPRADHERDLAVRAQLFRNEIEGRDRRTAPKLVELVVSRLAALDGVPPEVAGQLRDAAPNLVPEVTEFLLRDSGDLMDAWSSDRAFVVELADEPAGDAA</sequence>
<evidence type="ECO:0000313" key="3">
    <source>
        <dbReference type="Proteomes" id="UP000494245"/>
    </source>
</evidence>
<protein>
    <submittedName>
        <fullName evidence="2">Uncharacterized protein</fullName>
    </submittedName>
</protein>
<organism evidence="2 3">
    <name type="scientific">Fundidesulfovibrio magnetotacticus</name>
    <dbReference type="NCBI Taxonomy" id="2730080"/>
    <lineage>
        <taxon>Bacteria</taxon>
        <taxon>Pseudomonadati</taxon>
        <taxon>Thermodesulfobacteriota</taxon>
        <taxon>Desulfovibrionia</taxon>
        <taxon>Desulfovibrionales</taxon>
        <taxon>Desulfovibrionaceae</taxon>
        <taxon>Fundidesulfovibrio</taxon>
    </lineage>
</organism>
<feature type="coiled-coil region" evidence="1">
    <location>
        <begin position="10"/>
        <end position="60"/>
    </location>
</feature>
<dbReference type="AlphaFoldDB" id="A0A6V8M0A7"/>
<reference evidence="2 3" key="2">
    <citation type="submission" date="2020-05" db="EMBL/GenBank/DDBJ databases">
        <title>Draft genome sequence of Desulfovibrio sp. strainFSS-1.</title>
        <authorList>
            <person name="Shimoshige H."/>
            <person name="Kobayashi H."/>
            <person name="Maekawa T."/>
        </authorList>
    </citation>
    <scope>NUCLEOTIDE SEQUENCE [LARGE SCALE GENOMIC DNA]</scope>
    <source>
        <strain evidence="2 3">SIID29052-01</strain>
    </source>
</reference>
<gene>
    <name evidence="2" type="ORF">NNJEOMEG_03329</name>
</gene>
<accession>A0A6V8M0A7</accession>
<evidence type="ECO:0000256" key="1">
    <source>
        <dbReference type="SAM" id="Coils"/>
    </source>
</evidence>
<name>A0A6V8M0A7_9BACT</name>